<accession>A0A5M6IU55</accession>
<dbReference type="Proteomes" id="UP000325255">
    <property type="component" value="Unassembled WGS sequence"/>
</dbReference>
<evidence type="ECO:0000313" key="2">
    <source>
        <dbReference type="EMBL" id="KAA5611850.1"/>
    </source>
</evidence>
<organism evidence="2 3">
    <name type="scientific">Rhodovastum atsumiense</name>
    <dbReference type="NCBI Taxonomy" id="504468"/>
    <lineage>
        <taxon>Bacteria</taxon>
        <taxon>Pseudomonadati</taxon>
        <taxon>Pseudomonadota</taxon>
        <taxon>Alphaproteobacteria</taxon>
        <taxon>Acetobacterales</taxon>
        <taxon>Acetobacteraceae</taxon>
        <taxon>Rhodovastum</taxon>
    </lineage>
</organism>
<proteinExistence type="predicted"/>
<evidence type="ECO:0000313" key="3">
    <source>
        <dbReference type="Proteomes" id="UP000325255"/>
    </source>
</evidence>
<feature type="compositionally biased region" description="Basic and acidic residues" evidence="1">
    <location>
        <begin position="7"/>
        <end position="25"/>
    </location>
</feature>
<keyword evidence="3" id="KW-1185">Reference proteome</keyword>
<reference evidence="2 3" key="1">
    <citation type="submission" date="2019-09" db="EMBL/GenBank/DDBJ databases">
        <title>Genome sequence of Rhodovastum atsumiense, a diverse member of the Acetobacteraceae family of non-sulfur purple photosynthetic bacteria.</title>
        <authorList>
            <person name="Meyer T."/>
            <person name="Kyndt J."/>
        </authorList>
    </citation>
    <scope>NUCLEOTIDE SEQUENCE [LARGE SCALE GENOMIC DNA]</scope>
    <source>
        <strain evidence="2 3">DSM 21279</strain>
    </source>
</reference>
<dbReference type="RefSeq" id="WP_150041103.1">
    <property type="nucleotide sequence ID" value="NZ_OW485605.1"/>
</dbReference>
<dbReference type="EMBL" id="VWPK01000017">
    <property type="protein sequence ID" value="KAA5611850.1"/>
    <property type="molecule type" value="Genomic_DNA"/>
</dbReference>
<evidence type="ECO:0000256" key="1">
    <source>
        <dbReference type="SAM" id="MobiDB-lite"/>
    </source>
</evidence>
<feature type="region of interest" description="Disordered" evidence="1">
    <location>
        <begin position="1"/>
        <end position="27"/>
    </location>
</feature>
<protein>
    <submittedName>
        <fullName evidence="2">Uncharacterized protein</fullName>
    </submittedName>
</protein>
<dbReference type="AlphaFoldDB" id="A0A5M6IU55"/>
<gene>
    <name evidence="2" type="ORF">F1189_12515</name>
</gene>
<name>A0A5M6IU55_9PROT</name>
<sequence length="69" mass="7904">MANDGILDQKRRADEKQASRDRDQQRLAAGEVTAAELARENSFFRSFDLEKFAIESIGGRPLRRRRPKG</sequence>
<comment type="caution">
    <text evidence="2">The sequence shown here is derived from an EMBL/GenBank/DDBJ whole genome shotgun (WGS) entry which is preliminary data.</text>
</comment>